<dbReference type="AlphaFoldDB" id="A0A1B1CMB1"/>
<gene>
    <name evidence="2" type="ORF">BA011_33760</name>
</gene>
<sequence length="66" mass="7426">MSTSKTPQLTRDAKTGRLTQVRAEKISAVEGMVLSPRMRKILAQTKDQPAEERRQAIRAQFARKSA</sequence>
<feature type="region of interest" description="Disordered" evidence="1">
    <location>
        <begin position="45"/>
        <end position="66"/>
    </location>
</feature>
<dbReference type="Proteomes" id="UP000092691">
    <property type="component" value="Plasmid unnamed3"/>
</dbReference>
<evidence type="ECO:0000313" key="3">
    <source>
        <dbReference type="Proteomes" id="UP000092691"/>
    </source>
</evidence>
<evidence type="ECO:0000256" key="1">
    <source>
        <dbReference type="SAM" id="MobiDB-lite"/>
    </source>
</evidence>
<dbReference type="EMBL" id="CP016290">
    <property type="protein sequence ID" value="ANP90888.1"/>
    <property type="molecule type" value="Genomic_DNA"/>
</dbReference>
<geneLocation type="plasmid" evidence="2 3">
    <name>unnamed3</name>
</geneLocation>
<keyword evidence="2" id="KW-0614">Plasmid</keyword>
<accession>A0A1B1CMB1</accession>
<organism evidence="2 3">
    <name type="scientific">Rhizobium leguminosarum</name>
    <dbReference type="NCBI Taxonomy" id="384"/>
    <lineage>
        <taxon>Bacteria</taxon>
        <taxon>Pseudomonadati</taxon>
        <taxon>Pseudomonadota</taxon>
        <taxon>Alphaproteobacteria</taxon>
        <taxon>Hyphomicrobiales</taxon>
        <taxon>Rhizobiaceae</taxon>
        <taxon>Rhizobium/Agrobacterium group</taxon>
        <taxon>Rhizobium</taxon>
    </lineage>
</organism>
<name>A0A1B1CMB1_RHILE</name>
<protein>
    <submittedName>
        <fullName evidence="2">Uncharacterized protein</fullName>
    </submittedName>
</protein>
<evidence type="ECO:0000313" key="2">
    <source>
        <dbReference type="EMBL" id="ANP90888.1"/>
    </source>
</evidence>
<dbReference type="RefSeq" id="WP_065284229.1">
    <property type="nucleotide sequence ID" value="NZ_CP016290.1"/>
</dbReference>
<proteinExistence type="predicted"/>
<reference evidence="2 3" key="1">
    <citation type="submission" date="2016-06" db="EMBL/GenBank/DDBJ databases">
        <title>Microsymbionts genomes from the relict species Vavilovia formosa.</title>
        <authorList>
            <person name="Chirak E."/>
            <person name="Kimeklis A."/>
            <person name="Andronov E."/>
        </authorList>
    </citation>
    <scope>NUCLEOTIDE SEQUENCE [LARGE SCALE GENOMIC DNA]</scope>
    <source>
        <strain evidence="2 3">Vaf10</strain>
        <plasmid evidence="3">Plasmid unnamed3</plasmid>
    </source>
</reference>
<dbReference type="OrthoDB" id="8383930at2"/>